<organism evidence="1 2">
    <name type="scientific">Sphingobium indicum (strain DSM 16413 / CCM 7287 / MTCC 6362 / UT26 / NBRC 101211 / UT26S)</name>
    <name type="common">Sphingobium japonicum</name>
    <dbReference type="NCBI Taxonomy" id="452662"/>
    <lineage>
        <taxon>Bacteria</taxon>
        <taxon>Pseudomonadati</taxon>
        <taxon>Pseudomonadota</taxon>
        <taxon>Alphaproteobacteria</taxon>
        <taxon>Sphingomonadales</taxon>
        <taxon>Sphingomonadaceae</taxon>
        <taxon>Sphingobium</taxon>
    </lineage>
</organism>
<sequence length="69" mass="7603">MNEGQVSVSRFEPSNVAFVRGLCLLQRLVGTVRYSMVVALKPTGRKVPSAVDQATSIVSKYCADFVRLR</sequence>
<dbReference type="EMBL" id="AP010803">
    <property type="protein sequence ID" value="BAI97473.1"/>
    <property type="molecule type" value="Genomic_DNA"/>
</dbReference>
<reference evidence="1 2" key="1">
    <citation type="journal article" date="2010" name="J. Bacteriol.">
        <title>Complete genome sequence of the representative gamma-hexachlorocyclohexane-degrading bacterium Sphingobium japonicum UT26.</title>
        <authorList>
            <person name="Nagata Y."/>
            <person name="Ohtsubo Y."/>
            <person name="Endo R."/>
            <person name="Ichikawa N."/>
            <person name="Ankai A."/>
            <person name="Oguchi A."/>
            <person name="Fukui S."/>
            <person name="Fujita N."/>
            <person name="Tsuda M."/>
        </authorList>
    </citation>
    <scope>NUCLEOTIDE SEQUENCE [LARGE SCALE GENOMIC DNA]</scope>
    <source>
        <strain evidence="2">DSM 16413 / CCM 7287 / MTCC 6362 / UT26 / NBRC 101211 / UT26S</strain>
    </source>
</reference>
<dbReference type="AlphaFoldDB" id="D4Z4E1"/>
<evidence type="ECO:0000313" key="1">
    <source>
        <dbReference type="EMBL" id="BAI97473.1"/>
    </source>
</evidence>
<evidence type="ECO:0000313" key="2">
    <source>
        <dbReference type="Proteomes" id="UP000007753"/>
    </source>
</evidence>
<proteinExistence type="predicted"/>
<keyword evidence="2" id="KW-1185">Reference proteome</keyword>
<dbReference type="STRING" id="452662.SJA_C1-26390"/>
<dbReference type="KEGG" id="sjp:SJA_C1-26390"/>
<accession>D4Z4E1</accession>
<dbReference type="Proteomes" id="UP000007753">
    <property type="component" value="Chromosome 1"/>
</dbReference>
<dbReference type="HOGENOM" id="CLU_2773781_0_0_5"/>
<gene>
    <name evidence="1" type="ordered locus">SJA_C1-26390</name>
</gene>
<protein>
    <submittedName>
        <fullName evidence="1">Uncharacterized protein</fullName>
    </submittedName>
</protein>
<name>D4Z4E1_SPHIU</name>